<dbReference type="RefSeq" id="WP_231487493.1">
    <property type="nucleotide sequence ID" value="NZ_BAAAZO010000005.1"/>
</dbReference>
<comment type="caution">
    <text evidence="5">The sequence shown here is derived from an EMBL/GenBank/DDBJ whole genome shotgun (WGS) entry which is preliminary data.</text>
</comment>
<evidence type="ECO:0000256" key="1">
    <source>
        <dbReference type="ARBA" id="ARBA00022676"/>
    </source>
</evidence>
<dbReference type="Proteomes" id="UP001501074">
    <property type="component" value="Unassembled WGS sequence"/>
</dbReference>
<dbReference type="PANTHER" id="PTHR45947:SF3">
    <property type="entry name" value="SULFOQUINOVOSYL TRANSFERASE SQD2"/>
    <property type="match status" value="1"/>
</dbReference>
<gene>
    <name evidence="5" type="ORF">GCM10022223_33600</name>
</gene>
<organism evidence="5 6">
    <name type="scientific">Kineosporia mesophila</name>
    <dbReference type="NCBI Taxonomy" id="566012"/>
    <lineage>
        <taxon>Bacteria</taxon>
        <taxon>Bacillati</taxon>
        <taxon>Actinomycetota</taxon>
        <taxon>Actinomycetes</taxon>
        <taxon>Kineosporiales</taxon>
        <taxon>Kineosporiaceae</taxon>
        <taxon>Kineosporia</taxon>
    </lineage>
</organism>
<evidence type="ECO:0000259" key="4">
    <source>
        <dbReference type="Pfam" id="PF13439"/>
    </source>
</evidence>
<proteinExistence type="predicted"/>
<feature type="domain" description="Glycosyl transferase family 1" evidence="3">
    <location>
        <begin position="166"/>
        <end position="322"/>
    </location>
</feature>
<dbReference type="CDD" id="cd03801">
    <property type="entry name" value="GT4_PimA-like"/>
    <property type="match status" value="1"/>
</dbReference>
<keyword evidence="2" id="KW-0808">Transferase</keyword>
<evidence type="ECO:0000259" key="3">
    <source>
        <dbReference type="Pfam" id="PF00534"/>
    </source>
</evidence>
<dbReference type="Gene3D" id="3.40.50.2000">
    <property type="entry name" value="Glycogen Phosphorylase B"/>
    <property type="match status" value="2"/>
</dbReference>
<protein>
    <recommendedName>
        <fullName evidence="7">Glycosyltransferase</fullName>
    </recommendedName>
</protein>
<name>A0ABP6ZPW8_9ACTN</name>
<keyword evidence="1" id="KW-0328">Glycosyltransferase</keyword>
<dbReference type="EMBL" id="BAAAZO010000005">
    <property type="protein sequence ID" value="GAA3614611.1"/>
    <property type="molecule type" value="Genomic_DNA"/>
</dbReference>
<dbReference type="Pfam" id="PF00534">
    <property type="entry name" value="Glycos_transf_1"/>
    <property type="match status" value="1"/>
</dbReference>
<dbReference type="InterPro" id="IPR001296">
    <property type="entry name" value="Glyco_trans_1"/>
</dbReference>
<sequence>MKILHVTDTFLPVLGGIEVLVDDLSRNQRRRGLEATVLTATPGPSGSEVVRLSGRFAGLREAFAMVRPDVVHCHSSVLSPLAWRAAREAGAAGIPVVITMHSIVAPGGMGSLALSLATRLIPAGAAWTAVSEIAAASIQSMVPDGVPVLPNGIDVSGCRPAAVGASEEPTVVSVMRLAHRKRPLAFVGMLASMRRQLGDRPWRAVLVGDGPQARAVEKRVKAEGLIDRVTLAGRLGRDEVLEVLSRSDLYLAPSRLEAFGLAALEARCSGLPVIAMRSGGVGEFVRDGVHGYLVEGDVEMARRAADLLAEPAVLRQMAEACRRDRPDLDWNATVARSFTAYQRASAFSRPGDQAKFRVPLAI</sequence>
<dbReference type="PANTHER" id="PTHR45947">
    <property type="entry name" value="SULFOQUINOVOSYL TRANSFERASE SQD2"/>
    <property type="match status" value="1"/>
</dbReference>
<dbReference type="InterPro" id="IPR028098">
    <property type="entry name" value="Glyco_trans_4-like_N"/>
</dbReference>
<dbReference type="SUPFAM" id="SSF53756">
    <property type="entry name" value="UDP-Glycosyltransferase/glycogen phosphorylase"/>
    <property type="match status" value="1"/>
</dbReference>
<evidence type="ECO:0000313" key="6">
    <source>
        <dbReference type="Proteomes" id="UP001501074"/>
    </source>
</evidence>
<feature type="domain" description="Glycosyltransferase subfamily 4-like N-terminal" evidence="4">
    <location>
        <begin position="15"/>
        <end position="155"/>
    </location>
</feature>
<reference evidence="6" key="1">
    <citation type="journal article" date="2019" name="Int. J. Syst. Evol. Microbiol.">
        <title>The Global Catalogue of Microorganisms (GCM) 10K type strain sequencing project: providing services to taxonomists for standard genome sequencing and annotation.</title>
        <authorList>
            <consortium name="The Broad Institute Genomics Platform"/>
            <consortium name="The Broad Institute Genome Sequencing Center for Infectious Disease"/>
            <person name="Wu L."/>
            <person name="Ma J."/>
        </authorList>
    </citation>
    <scope>NUCLEOTIDE SEQUENCE [LARGE SCALE GENOMIC DNA]</scope>
    <source>
        <strain evidence="6">JCM 16902</strain>
    </source>
</reference>
<dbReference type="InterPro" id="IPR050194">
    <property type="entry name" value="Glycosyltransferase_grp1"/>
</dbReference>
<evidence type="ECO:0008006" key="7">
    <source>
        <dbReference type="Google" id="ProtNLM"/>
    </source>
</evidence>
<evidence type="ECO:0000313" key="5">
    <source>
        <dbReference type="EMBL" id="GAA3614611.1"/>
    </source>
</evidence>
<keyword evidence="6" id="KW-1185">Reference proteome</keyword>
<dbReference type="Pfam" id="PF13439">
    <property type="entry name" value="Glyco_transf_4"/>
    <property type="match status" value="1"/>
</dbReference>
<evidence type="ECO:0000256" key="2">
    <source>
        <dbReference type="ARBA" id="ARBA00022679"/>
    </source>
</evidence>
<accession>A0ABP6ZPW8</accession>